<dbReference type="AlphaFoldDB" id="A0A9D7SX67"/>
<dbReference type="HAMAP" id="MF_01398">
    <property type="entry name" value="ATP_synth_b_bprime"/>
    <property type="match status" value="1"/>
</dbReference>
<evidence type="ECO:0000256" key="6">
    <source>
        <dbReference type="ARBA" id="ARBA00022781"/>
    </source>
</evidence>
<evidence type="ECO:0000256" key="3">
    <source>
        <dbReference type="ARBA" id="ARBA00022475"/>
    </source>
</evidence>
<dbReference type="GO" id="GO:0046933">
    <property type="term" value="F:proton-transporting ATP synthase activity, rotational mechanism"/>
    <property type="evidence" value="ECO:0007669"/>
    <property type="project" value="UniProtKB-UniRule"/>
</dbReference>
<evidence type="ECO:0000256" key="5">
    <source>
        <dbReference type="ARBA" id="ARBA00022692"/>
    </source>
</evidence>
<evidence type="ECO:0000256" key="4">
    <source>
        <dbReference type="ARBA" id="ARBA00022547"/>
    </source>
</evidence>
<name>A0A9D7SX67_9BACT</name>
<dbReference type="Pfam" id="PF00430">
    <property type="entry name" value="ATP-synt_B"/>
    <property type="match status" value="1"/>
</dbReference>
<dbReference type="GO" id="GO:0005886">
    <property type="term" value="C:plasma membrane"/>
    <property type="evidence" value="ECO:0007669"/>
    <property type="project" value="UniProtKB-SubCell"/>
</dbReference>
<evidence type="ECO:0000256" key="2">
    <source>
        <dbReference type="ARBA" id="ARBA00022448"/>
    </source>
</evidence>
<evidence type="ECO:0000256" key="14">
    <source>
        <dbReference type="ARBA" id="ARBA00037847"/>
    </source>
</evidence>
<evidence type="ECO:0000256" key="7">
    <source>
        <dbReference type="ARBA" id="ARBA00022989"/>
    </source>
</evidence>
<evidence type="ECO:0000256" key="9">
    <source>
        <dbReference type="ARBA" id="ARBA00023136"/>
    </source>
</evidence>
<keyword evidence="4 15" id="KW-0138">CF(0)</keyword>
<gene>
    <name evidence="15 18" type="primary">atpF</name>
    <name evidence="18" type="ORF">IPP15_21420</name>
</gene>
<comment type="function">
    <text evidence="11 15">F(1)F(0) ATP synthase produces ATP from ADP in the presence of a proton or sodium gradient. F-type ATPases consist of two structural domains, F(1) containing the extramembraneous catalytic core and F(0) containing the membrane proton channel, linked together by a central stalk and a peripheral stalk. During catalysis, ATP synthesis in the catalytic domain of F(1) is coupled via a rotary mechanism of the central stalk subunits to proton translocation.</text>
</comment>
<evidence type="ECO:0000313" key="19">
    <source>
        <dbReference type="Proteomes" id="UP000808337"/>
    </source>
</evidence>
<comment type="subunit">
    <text evidence="13">F-type ATPases have 2 components, F(1) - the catalytic core - and F(0) - the membrane proton channel. F(1) has five subunits: alpha(3), beta(3), gamma(1), delta(1), epsilon(1). F(0) has four main subunits: a(1), b(2) and c(10-14). The alpha and beta chains form an alternating ring which encloses part of the gamma chain. F(1) is attached to F(0) by a central stalk formed by the gamma and epsilon chains, while a peripheral stalk is formed by the delta and b chains.</text>
</comment>
<keyword evidence="2 15" id="KW-0813">Transport</keyword>
<keyword evidence="5 15" id="KW-0812">Transmembrane</keyword>
<dbReference type="InterPro" id="IPR028987">
    <property type="entry name" value="ATP_synth_B-like_membr_sf"/>
</dbReference>
<comment type="function">
    <text evidence="12">Component of the F(0) channel, it forms part of the peripheral stalk, linking F(1) to F(0). The b'-subunit is a diverged and duplicated form of b found in plants and photosynthetic bacteria.</text>
</comment>
<dbReference type="PANTHER" id="PTHR33445:SF1">
    <property type="entry name" value="ATP SYNTHASE SUBUNIT B"/>
    <property type="match status" value="1"/>
</dbReference>
<dbReference type="Gene3D" id="1.20.5.620">
    <property type="entry name" value="F1F0 ATP synthase subunit B, membrane domain"/>
    <property type="match status" value="1"/>
</dbReference>
<evidence type="ECO:0000256" key="12">
    <source>
        <dbReference type="ARBA" id="ARBA00025614"/>
    </source>
</evidence>
<keyword evidence="6 15" id="KW-0375">Hydrogen ion transport</keyword>
<keyword evidence="8 15" id="KW-0406">Ion transport</keyword>
<dbReference type="InterPro" id="IPR002146">
    <property type="entry name" value="ATP_synth_b/b'su_bac/chlpt"/>
</dbReference>
<evidence type="ECO:0000256" key="1">
    <source>
        <dbReference type="ARBA" id="ARBA00005513"/>
    </source>
</evidence>
<dbReference type="SUPFAM" id="SSF81573">
    <property type="entry name" value="F1F0 ATP synthase subunit B, membrane domain"/>
    <property type="match status" value="1"/>
</dbReference>
<dbReference type="GO" id="GO:0045259">
    <property type="term" value="C:proton-transporting ATP synthase complex"/>
    <property type="evidence" value="ECO:0007669"/>
    <property type="project" value="UniProtKB-KW"/>
</dbReference>
<dbReference type="PANTHER" id="PTHR33445">
    <property type="entry name" value="ATP SYNTHASE SUBUNIT B', CHLOROPLASTIC"/>
    <property type="match status" value="1"/>
</dbReference>
<evidence type="ECO:0000256" key="11">
    <source>
        <dbReference type="ARBA" id="ARBA00025198"/>
    </source>
</evidence>
<comment type="subcellular location">
    <subcellularLocation>
        <location evidence="15">Cell membrane</location>
        <topology evidence="15">Single-pass membrane protein</topology>
    </subcellularLocation>
    <subcellularLocation>
        <location evidence="14">Endomembrane system</location>
        <topology evidence="14">Single-pass membrane protein</topology>
    </subcellularLocation>
</comment>
<evidence type="ECO:0000256" key="8">
    <source>
        <dbReference type="ARBA" id="ARBA00023065"/>
    </source>
</evidence>
<keyword evidence="10 15" id="KW-0066">ATP synthesis</keyword>
<dbReference type="EMBL" id="JADKGY010000032">
    <property type="protein sequence ID" value="MBK9984888.1"/>
    <property type="molecule type" value="Genomic_DNA"/>
</dbReference>
<protein>
    <recommendedName>
        <fullName evidence="15">ATP synthase subunit b</fullName>
    </recommendedName>
    <alternativeName>
        <fullName evidence="15">ATP synthase F(0) sector subunit b</fullName>
    </alternativeName>
    <alternativeName>
        <fullName evidence="15">ATPase subunit I</fullName>
    </alternativeName>
    <alternativeName>
        <fullName evidence="15">F-type ATPase subunit b</fullName>
        <shortName evidence="15">F-ATPase subunit b</shortName>
    </alternativeName>
</protein>
<keyword evidence="7 15" id="KW-1133">Transmembrane helix</keyword>
<dbReference type="CDD" id="cd06503">
    <property type="entry name" value="ATP-synt_Fo_b"/>
    <property type="match status" value="1"/>
</dbReference>
<evidence type="ECO:0000256" key="16">
    <source>
        <dbReference type="RuleBase" id="RU003848"/>
    </source>
</evidence>
<dbReference type="Proteomes" id="UP000808337">
    <property type="component" value="Unassembled WGS sequence"/>
</dbReference>
<comment type="caution">
    <text evidence="18">The sequence shown here is derived from an EMBL/GenBank/DDBJ whole genome shotgun (WGS) entry which is preliminary data.</text>
</comment>
<evidence type="ECO:0000256" key="13">
    <source>
        <dbReference type="ARBA" id="ARBA00026054"/>
    </source>
</evidence>
<keyword evidence="3 15" id="KW-1003">Cell membrane</keyword>
<evidence type="ECO:0000256" key="10">
    <source>
        <dbReference type="ARBA" id="ARBA00023310"/>
    </source>
</evidence>
<evidence type="ECO:0000256" key="15">
    <source>
        <dbReference type="HAMAP-Rule" id="MF_01398"/>
    </source>
</evidence>
<dbReference type="InterPro" id="IPR005864">
    <property type="entry name" value="ATP_synth_F0_bsu_bac"/>
</dbReference>
<dbReference type="GO" id="GO:0046961">
    <property type="term" value="F:proton-transporting ATPase activity, rotational mechanism"/>
    <property type="evidence" value="ECO:0007669"/>
    <property type="project" value="TreeGrafter"/>
</dbReference>
<dbReference type="InterPro" id="IPR050059">
    <property type="entry name" value="ATP_synthase_B_chain"/>
</dbReference>
<comment type="similarity">
    <text evidence="1 15 16">Belongs to the ATPase B chain family.</text>
</comment>
<dbReference type="GO" id="GO:0012505">
    <property type="term" value="C:endomembrane system"/>
    <property type="evidence" value="ECO:0007669"/>
    <property type="project" value="UniProtKB-SubCell"/>
</dbReference>
<feature type="coiled-coil region" evidence="17">
    <location>
        <begin position="42"/>
        <end position="127"/>
    </location>
</feature>
<keyword evidence="17" id="KW-0175">Coiled coil</keyword>
<evidence type="ECO:0000256" key="17">
    <source>
        <dbReference type="SAM" id="Coils"/>
    </source>
</evidence>
<sequence length="171" mass="19511">MDLFFLADFNVSRPGIGLLLWTLVIFLLFWGIVGKFAFKPIKDSLKKRSDDIQAALDEAKNAKEEMAKLNTDNQRLLSEAREERAKLLREAKLTGDKLISEARDKAKEEANKIVIDARQEIENQKNKAITEVKNQVGQMSIDIAEKLIRQQMNSPEQKTLVDKLVNEIKLS</sequence>
<keyword evidence="9 15" id="KW-0472">Membrane</keyword>
<evidence type="ECO:0000313" key="18">
    <source>
        <dbReference type="EMBL" id="MBK9984888.1"/>
    </source>
</evidence>
<reference evidence="18 19" key="1">
    <citation type="submission" date="2020-10" db="EMBL/GenBank/DDBJ databases">
        <title>Connecting structure to function with the recovery of over 1000 high-quality activated sludge metagenome-assembled genomes encoding full-length rRNA genes using long-read sequencing.</title>
        <authorList>
            <person name="Singleton C.M."/>
            <person name="Petriglieri F."/>
            <person name="Kristensen J.M."/>
            <person name="Kirkegaard R.H."/>
            <person name="Michaelsen T.Y."/>
            <person name="Andersen M.H."/>
            <person name="Karst S.M."/>
            <person name="Dueholm M.S."/>
            <person name="Nielsen P.H."/>
            <person name="Albertsen M."/>
        </authorList>
    </citation>
    <scope>NUCLEOTIDE SEQUENCE [LARGE SCALE GENOMIC DNA]</scope>
    <source>
        <strain evidence="18">Ribe_18-Q3-R11-54_MAXAC.273</strain>
    </source>
</reference>
<accession>A0A9D7SX67</accession>
<dbReference type="NCBIfam" id="TIGR01144">
    <property type="entry name" value="ATP_synt_b"/>
    <property type="match status" value="1"/>
</dbReference>
<feature type="transmembrane region" description="Helical" evidence="15">
    <location>
        <begin position="16"/>
        <end position="38"/>
    </location>
</feature>
<proteinExistence type="inferred from homology"/>
<comment type="subunit">
    <text evidence="15">F-type ATPases have 2 components, F(1) - the catalytic core - and F(0) - the membrane proton channel. F(1) has five subunits: alpha(3), beta(3), gamma(1), delta(1), epsilon(1). F(0) has three main subunits: a(1), b(2) and c(10-14). The alpha and beta chains form an alternating ring which encloses part of the gamma chain. F(1) is attached to F(0) by a central stalk formed by the gamma and epsilon chains, while a peripheral stalk is formed by the delta and b chains.</text>
</comment>
<organism evidence="18 19">
    <name type="scientific">Candidatus Opimibacter skivensis</name>
    <dbReference type="NCBI Taxonomy" id="2982028"/>
    <lineage>
        <taxon>Bacteria</taxon>
        <taxon>Pseudomonadati</taxon>
        <taxon>Bacteroidota</taxon>
        <taxon>Saprospiria</taxon>
        <taxon>Saprospirales</taxon>
        <taxon>Saprospiraceae</taxon>
        <taxon>Candidatus Opimibacter</taxon>
    </lineage>
</organism>